<dbReference type="EMBL" id="JBHSZI010000001">
    <property type="protein sequence ID" value="MFC7058291.1"/>
    <property type="molecule type" value="Genomic_DNA"/>
</dbReference>
<evidence type="ECO:0008006" key="3">
    <source>
        <dbReference type="Google" id="ProtNLM"/>
    </source>
</evidence>
<reference evidence="1 2" key="1">
    <citation type="journal article" date="2019" name="Int. J. Syst. Evol. Microbiol.">
        <title>The Global Catalogue of Microorganisms (GCM) 10K type strain sequencing project: providing services to taxonomists for standard genome sequencing and annotation.</title>
        <authorList>
            <consortium name="The Broad Institute Genomics Platform"/>
            <consortium name="The Broad Institute Genome Sequencing Center for Infectious Disease"/>
            <person name="Wu L."/>
            <person name="Ma J."/>
        </authorList>
    </citation>
    <scope>NUCLEOTIDE SEQUENCE [LARGE SCALE GENOMIC DNA]</scope>
    <source>
        <strain evidence="1 2">JCM 30072</strain>
    </source>
</reference>
<keyword evidence="2" id="KW-1185">Reference proteome</keyword>
<protein>
    <recommendedName>
        <fullName evidence="3">HTH domain antitoxin</fullName>
    </recommendedName>
</protein>
<dbReference type="Proteomes" id="UP001596445">
    <property type="component" value="Unassembled WGS sequence"/>
</dbReference>
<evidence type="ECO:0000313" key="1">
    <source>
        <dbReference type="EMBL" id="MFC7058291.1"/>
    </source>
</evidence>
<dbReference type="GeneID" id="76630271"/>
<dbReference type="RefSeq" id="WP_267164098.1">
    <property type="nucleotide sequence ID" value="NZ_CP112972.1"/>
</dbReference>
<organism evidence="1 2">
    <name type="scientific">Halovenus salina</name>
    <dbReference type="NCBI Taxonomy" id="1510225"/>
    <lineage>
        <taxon>Archaea</taxon>
        <taxon>Methanobacteriati</taxon>
        <taxon>Methanobacteriota</taxon>
        <taxon>Stenosarchaea group</taxon>
        <taxon>Halobacteria</taxon>
        <taxon>Halobacteriales</taxon>
        <taxon>Haloarculaceae</taxon>
        <taxon>Halovenus</taxon>
    </lineage>
</organism>
<dbReference type="AlphaFoldDB" id="A0ABD5VYD6"/>
<gene>
    <name evidence="1" type="ORF">ACFQQG_09005</name>
</gene>
<name>A0ABD5VYD6_9EURY</name>
<proteinExistence type="predicted"/>
<evidence type="ECO:0000313" key="2">
    <source>
        <dbReference type="Proteomes" id="UP001596445"/>
    </source>
</evidence>
<sequence>MSEDGTVSGGETPEDIRTEVATAFGLFALSDASIHEAAEAASVSPWELEDEIERAGLKETFGLDEDRDVAATIDELLDQS</sequence>
<accession>A0ABD5VYD6</accession>
<comment type="caution">
    <text evidence="1">The sequence shown here is derived from an EMBL/GenBank/DDBJ whole genome shotgun (WGS) entry which is preliminary data.</text>
</comment>